<dbReference type="CDD" id="cd15457">
    <property type="entry name" value="NADAR"/>
    <property type="match status" value="1"/>
</dbReference>
<keyword evidence="4" id="KW-1185">Reference proteome</keyword>
<dbReference type="InterPro" id="IPR037238">
    <property type="entry name" value="YbiA-like_sf"/>
</dbReference>
<name>A0A8W8JJI1_MAGGI</name>
<sequence>MAQLFKPIYIKDSELYKEENERISNFDLLEAIFGENFKSAEQAYQLTKAIRTGNLVAADKIRDAKSALECKLIGNTVTNTPQWRDEADDVMEKILCAKIDQLKEMNDLLASSRPHTIFAHSVYDLYWGTGLDSEKTAHTAPDAWPGQNKFGKLLQRLADKRRTKPRSVSMSRAVKTRQQGIDKYTC</sequence>
<dbReference type="SUPFAM" id="SSF143990">
    <property type="entry name" value="YbiA-like"/>
    <property type="match status" value="1"/>
</dbReference>
<evidence type="ECO:0000259" key="2">
    <source>
        <dbReference type="Pfam" id="PF08719"/>
    </source>
</evidence>
<dbReference type="EnsemblMetazoa" id="G19547.1">
    <property type="protein sequence ID" value="G19547.1:cds"/>
    <property type="gene ID" value="G19547"/>
</dbReference>
<dbReference type="Proteomes" id="UP000005408">
    <property type="component" value="Unassembled WGS sequence"/>
</dbReference>
<accession>A0A8W8JJI1</accession>
<reference evidence="3" key="1">
    <citation type="submission" date="2022-08" db="UniProtKB">
        <authorList>
            <consortium name="EnsemblMetazoa"/>
        </authorList>
    </citation>
    <scope>IDENTIFICATION</scope>
    <source>
        <strain evidence="3">05x7-T-G4-1.051#20</strain>
    </source>
</reference>
<dbReference type="Pfam" id="PF08719">
    <property type="entry name" value="NADAR"/>
    <property type="match status" value="1"/>
</dbReference>
<dbReference type="InterPro" id="IPR012816">
    <property type="entry name" value="NADAR"/>
</dbReference>
<dbReference type="AlphaFoldDB" id="A0A8W8JJI1"/>
<evidence type="ECO:0000256" key="1">
    <source>
        <dbReference type="SAM" id="MobiDB-lite"/>
    </source>
</evidence>
<proteinExistence type="predicted"/>
<feature type="domain" description="NADAR" evidence="2">
    <location>
        <begin position="32"/>
        <end position="158"/>
    </location>
</feature>
<evidence type="ECO:0000313" key="3">
    <source>
        <dbReference type="EnsemblMetazoa" id="G19547.1:cds"/>
    </source>
</evidence>
<evidence type="ECO:0000313" key="4">
    <source>
        <dbReference type="Proteomes" id="UP000005408"/>
    </source>
</evidence>
<feature type="region of interest" description="Disordered" evidence="1">
    <location>
        <begin position="161"/>
        <end position="186"/>
    </location>
</feature>
<protein>
    <recommendedName>
        <fullName evidence="2">NADAR domain-containing protein</fullName>
    </recommendedName>
</protein>
<organism evidence="3 4">
    <name type="scientific">Magallana gigas</name>
    <name type="common">Pacific oyster</name>
    <name type="synonym">Crassostrea gigas</name>
    <dbReference type="NCBI Taxonomy" id="29159"/>
    <lineage>
        <taxon>Eukaryota</taxon>
        <taxon>Metazoa</taxon>
        <taxon>Spiralia</taxon>
        <taxon>Lophotrochozoa</taxon>
        <taxon>Mollusca</taxon>
        <taxon>Bivalvia</taxon>
        <taxon>Autobranchia</taxon>
        <taxon>Pteriomorphia</taxon>
        <taxon>Ostreida</taxon>
        <taxon>Ostreoidea</taxon>
        <taxon>Ostreidae</taxon>
        <taxon>Magallana</taxon>
    </lineage>
</organism>
<dbReference type="Gene3D" id="1.10.357.40">
    <property type="entry name" value="YbiA-like"/>
    <property type="match status" value="1"/>
</dbReference>